<gene>
    <name evidence="5" type="ORF">IGS68_17895</name>
</gene>
<protein>
    <submittedName>
        <fullName evidence="5">Polyphosphate kinase</fullName>
    </submittedName>
</protein>
<dbReference type="Proteomes" id="UP000595197">
    <property type="component" value="Chromosome"/>
</dbReference>
<evidence type="ECO:0000256" key="2">
    <source>
        <dbReference type="ARBA" id="ARBA00022679"/>
    </source>
</evidence>
<evidence type="ECO:0000313" key="5">
    <source>
        <dbReference type="EMBL" id="QQP87938.1"/>
    </source>
</evidence>
<reference evidence="5" key="1">
    <citation type="submission" date="2021-02" db="EMBL/GenBank/DDBJ databases">
        <title>Skermanella TT6 skin isolate.</title>
        <authorList>
            <person name="Lee K."/>
            <person name="Ganzorig M."/>
        </authorList>
    </citation>
    <scope>NUCLEOTIDE SEQUENCE</scope>
    <source>
        <strain evidence="5">TT6</strain>
    </source>
</reference>
<dbReference type="InterPro" id="IPR022488">
    <property type="entry name" value="PPK2-related"/>
</dbReference>
<dbReference type="Gene3D" id="3.40.50.300">
    <property type="entry name" value="P-loop containing nucleotide triphosphate hydrolases"/>
    <property type="match status" value="1"/>
</dbReference>
<keyword evidence="2" id="KW-0808">Transferase</keyword>
<accession>A0ABX7B0Y5</accession>
<evidence type="ECO:0000259" key="4">
    <source>
        <dbReference type="Pfam" id="PF03976"/>
    </source>
</evidence>
<evidence type="ECO:0000313" key="6">
    <source>
        <dbReference type="Proteomes" id="UP000595197"/>
    </source>
</evidence>
<keyword evidence="3 5" id="KW-0418">Kinase</keyword>
<sequence length="278" mass="32529">MSRTEIKPDKSKIRLDKLVQDGDRFADKAAYEKRLDALQTELLHIQQTYWHEKRRAVLVFEGWDAAGKGGAIRRITEPLDPRGFHVWPIGAPKQEEIGQHYLWRFWQRLPGPGTFAIFDRSWYGRVLVERVQEFAKPKEWKRAYDEINEFERLLVDDGVRIVKLFFHITQEEQLDRFRERLTNPYKRWKLTEEDLRNRARWDDYVGAAEDMFDKTSTLAVPWHAIAANSKWHARVASLEIITQALRRDVNIAPPPVDPAVIDAAAEMLGVHFSGLKEA</sequence>
<feature type="domain" description="Polyphosphate kinase-2-related" evidence="4">
    <location>
        <begin position="27"/>
        <end position="247"/>
    </location>
</feature>
<dbReference type="InterPro" id="IPR027417">
    <property type="entry name" value="P-loop_NTPase"/>
</dbReference>
<dbReference type="RefSeq" id="WP_201072197.1">
    <property type="nucleotide sequence ID" value="NZ_CP067420.1"/>
</dbReference>
<dbReference type="PANTHER" id="PTHR34383:SF3">
    <property type="entry name" value="POLYPHOSPHATE:AMP PHOSPHOTRANSFERASE"/>
    <property type="match status" value="1"/>
</dbReference>
<dbReference type="PANTHER" id="PTHR34383">
    <property type="entry name" value="POLYPHOSPHATE:AMP PHOSPHOTRANSFERASE-RELATED"/>
    <property type="match status" value="1"/>
</dbReference>
<comment type="similarity">
    <text evidence="1">Belongs to the polyphosphate kinase 2 (PPK2) family. Class I subfamily.</text>
</comment>
<organism evidence="5 6">
    <name type="scientific">Skermanella cutis</name>
    <dbReference type="NCBI Taxonomy" id="2775420"/>
    <lineage>
        <taxon>Bacteria</taxon>
        <taxon>Pseudomonadati</taxon>
        <taxon>Pseudomonadota</taxon>
        <taxon>Alphaproteobacteria</taxon>
        <taxon>Rhodospirillales</taxon>
        <taxon>Azospirillaceae</taxon>
        <taxon>Skermanella</taxon>
    </lineage>
</organism>
<dbReference type="GO" id="GO:0016301">
    <property type="term" value="F:kinase activity"/>
    <property type="evidence" value="ECO:0007669"/>
    <property type="project" value="UniProtKB-KW"/>
</dbReference>
<dbReference type="Pfam" id="PF03976">
    <property type="entry name" value="PPK2"/>
    <property type="match status" value="1"/>
</dbReference>
<dbReference type="InterPro" id="IPR016898">
    <property type="entry name" value="Polyphosphate_phosphotransfera"/>
</dbReference>
<evidence type="ECO:0000256" key="3">
    <source>
        <dbReference type="ARBA" id="ARBA00022777"/>
    </source>
</evidence>
<dbReference type="EMBL" id="CP067420">
    <property type="protein sequence ID" value="QQP87938.1"/>
    <property type="molecule type" value="Genomic_DNA"/>
</dbReference>
<dbReference type="SUPFAM" id="SSF52540">
    <property type="entry name" value="P-loop containing nucleoside triphosphate hydrolases"/>
    <property type="match status" value="1"/>
</dbReference>
<name>A0ABX7B0Y5_9PROT</name>
<keyword evidence="6" id="KW-1185">Reference proteome</keyword>
<proteinExistence type="inferred from homology"/>
<evidence type="ECO:0000256" key="1">
    <source>
        <dbReference type="ARBA" id="ARBA00009924"/>
    </source>
</evidence>
<dbReference type="PIRSF" id="PIRSF028756">
    <property type="entry name" value="PPK2_prd"/>
    <property type="match status" value="1"/>
</dbReference>